<keyword evidence="3" id="KW-1185">Reference proteome</keyword>
<evidence type="ECO:0000256" key="1">
    <source>
        <dbReference type="SAM" id="SignalP"/>
    </source>
</evidence>
<dbReference type="Proteomes" id="UP000199032">
    <property type="component" value="Unassembled WGS sequence"/>
</dbReference>
<dbReference type="AlphaFoldDB" id="A0A0S4LIZ8"/>
<feature type="chain" id="PRO_5006624086" evidence="1">
    <location>
        <begin position="21"/>
        <end position="292"/>
    </location>
</feature>
<organism evidence="2 3">
    <name type="scientific">Candidatus Nitrospira nitrosa</name>
    <dbReference type="NCBI Taxonomy" id="1742972"/>
    <lineage>
        <taxon>Bacteria</taxon>
        <taxon>Pseudomonadati</taxon>
        <taxon>Nitrospirota</taxon>
        <taxon>Nitrospiria</taxon>
        <taxon>Nitrospirales</taxon>
        <taxon>Nitrospiraceae</taxon>
        <taxon>Nitrospira</taxon>
    </lineage>
</organism>
<accession>A0A0S4LIZ8</accession>
<reference evidence="2 3" key="1">
    <citation type="submission" date="2015-10" db="EMBL/GenBank/DDBJ databases">
        <authorList>
            <person name="Gilbert D.G."/>
        </authorList>
    </citation>
    <scope>NUCLEOTIDE SEQUENCE [LARGE SCALE GENOMIC DNA]</scope>
    <source>
        <strain evidence="2">COMA1</strain>
    </source>
</reference>
<name>A0A0S4LIZ8_9BACT</name>
<dbReference type="STRING" id="1742972.COMA1_30299"/>
<evidence type="ECO:0000313" key="3">
    <source>
        <dbReference type="Proteomes" id="UP000199032"/>
    </source>
</evidence>
<dbReference type="RefSeq" id="WP_090749421.1">
    <property type="nucleotide sequence ID" value="NZ_CZQA01000009.1"/>
</dbReference>
<keyword evidence="1" id="KW-0732">Signal</keyword>
<dbReference type="EMBL" id="CZQA01000009">
    <property type="protein sequence ID" value="CUS36889.1"/>
    <property type="molecule type" value="Genomic_DNA"/>
</dbReference>
<evidence type="ECO:0000313" key="2">
    <source>
        <dbReference type="EMBL" id="CUS36889.1"/>
    </source>
</evidence>
<dbReference type="OrthoDB" id="5624957at2"/>
<proteinExistence type="predicted"/>
<sequence>MSVLTSGRFLVLSFSVLLGAGWLPDADAQVQPQSACQSATAPRTAIYFVNGVTTTLDEARLNGGKLELEFLSKLPTMAPVVQAMCHLFFLNINPTSGAVKDFLEAGQQRLGFTSTTFWQGLEGVGLATSGVIAQVLQRPISSADQIDQATITRHATAYREQIAFPSCRRVLIVPHSQGNLYSNASFDSVFSQALPPPLGTLKIVGVATPADRVGGKGLHRTSSTDVLISGIRFVLPATLDANTNWGISPLLFSPAYSGGHSFIGYLTAEPSRTQILTDIESSLITLAAVNPC</sequence>
<protein>
    <submittedName>
        <fullName evidence="2">Uncharacterized protein</fullName>
    </submittedName>
</protein>
<feature type="signal peptide" evidence="1">
    <location>
        <begin position="1"/>
        <end position="20"/>
    </location>
</feature>
<gene>
    <name evidence="2" type="ORF">COMA1_30299</name>
</gene>